<feature type="region of interest" description="Disordered" evidence="1">
    <location>
        <begin position="70"/>
        <end position="94"/>
    </location>
</feature>
<gene>
    <name evidence="2" type="ORF">SI65_01286</name>
</gene>
<comment type="caution">
    <text evidence="2">The sequence shown here is derived from an EMBL/GenBank/DDBJ whole genome shotgun (WGS) entry which is preliminary data.</text>
</comment>
<name>A0A1E3BS38_ASPCR</name>
<organism evidence="2 3">
    <name type="scientific">Aspergillus cristatus</name>
    <name type="common">Chinese Fuzhuan brick tea-fermentation fungus</name>
    <name type="synonym">Eurotium cristatum</name>
    <dbReference type="NCBI Taxonomy" id="573508"/>
    <lineage>
        <taxon>Eukaryota</taxon>
        <taxon>Fungi</taxon>
        <taxon>Dikarya</taxon>
        <taxon>Ascomycota</taxon>
        <taxon>Pezizomycotina</taxon>
        <taxon>Eurotiomycetes</taxon>
        <taxon>Eurotiomycetidae</taxon>
        <taxon>Eurotiales</taxon>
        <taxon>Aspergillaceae</taxon>
        <taxon>Aspergillus</taxon>
        <taxon>Aspergillus subgen. Aspergillus</taxon>
    </lineage>
</organism>
<keyword evidence="3" id="KW-1185">Reference proteome</keyword>
<evidence type="ECO:0000313" key="2">
    <source>
        <dbReference type="EMBL" id="ODM23697.1"/>
    </source>
</evidence>
<evidence type="ECO:0000313" key="3">
    <source>
        <dbReference type="Proteomes" id="UP000094569"/>
    </source>
</evidence>
<feature type="compositionally biased region" description="Polar residues" evidence="1">
    <location>
        <begin position="13"/>
        <end position="23"/>
    </location>
</feature>
<dbReference type="Proteomes" id="UP000094569">
    <property type="component" value="Unassembled WGS sequence"/>
</dbReference>
<reference evidence="2 3" key="1">
    <citation type="journal article" date="2016" name="BMC Genomics">
        <title>Comparative genomic and transcriptomic analyses of the Fuzhuan brick tea-fermentation fungus Aspergillus cristatus.</title>
        <authorList>
            <person name="Ge Y."/>
            <person name="Wang Y."/>
            <person name="Liu Y."/>
            <person name="Tan Y."/>
            <person name="Ren X."/>
            <person name="Zhang X."/>
            <person name="Hyde K.D."/>
            <person name="Liu Y."/>
            <person name="Liu Z."/>
        </authorList>
    </citation>
    <scope>NUCLEOTIDE SEQUENCE [LARGE SCALE GENOMIC DNA]</scope>
    <source>
        <strain evidence="2 3">GZAAS20.1005</strain>
    </source>
</reference>
<dbReference type="AlphaFoldDB" id="A0A1E3BS38"/>
<proteinExistence type="predicted"/>
<evidence type="ECO:0000256" key="1">
    <source>
        <dbReference type="SAM" id="MobiDB-lite"/>
    </source>
</evidence>
<feature type="region of interest" description="Disordered" evidence="1">
    <location>
        <begin position="1"/>
        <end position="34"/>
    </location>
</feature>
<dbReference type="STRING" id="573508.A0A1E3BS38"/>
<feature type="region of interest" description="Disordered" evidence="1">
    <location>
        <begin position="124"/>
        <end position="151"/>
    </location>
</feature>
<accession>A0A1E3BS38</accession>
<feature type="compositionally biased region" description="Polar residues" evidence="1">
    <location>
        <begin position="124"/>
        <end position="134"/>
    </location>
</feature>
<sequence>MVEQSHARPVPLQSGQNDQSQGHTHGGTPNGMVAYTGNLNIRDYQGYTPTIPLPRYTPRPMSIREKTIEGHMRSSSSDLGVGAESDTSAPSDEKQRYLYEYDHRDSRDGGVTADDVSSAFSFQSSYGNTSTATRETPPPPYSAGVSPTPSRRTTVSVSSAMLRQQHMVNIAQPQPVFQRPDWMIRSPRCSVDIGEEVEVRRFSWESR</sequence>
<dbReference type="VEuPathDB" id="FungiDB:SI65_01286"/>
<protein>
    <submittedName>
        <fullName evidence="2">Uncharacterized protein</fullName>
    </submittedName>
</protein>
<dbReference type="OrthoDB" id="4508018at2759"/>
<dbReference type="EMBL" id="JXNT01000001">
    <property type="protein sequence ID" value="ODM23697.1"/>
    <property type="molecule type" value="Genomic_DNA"/>
</dbReference>